<protein>
    <submittedName>
        <fullName evidence="1">Uncharacterized protein</fullName>
    </submittedName>
</protein>
<evidence type="ECO:0000313" key="2">
    <source>
        <dbReference type="Proteomes" id="UP001195965"/>
    </source>
</evidence>
<name>A0ACD5HHM2_9PROT</name>
<keyword evidence="2" id="KW-1185">Reference proteome</keyword>
<proteinExistence type="predicted"/>
<reference evidence="1 2" key="1">
    <citation type="journal article" date="2021" name="ISME J.">
        <title>Genomic evolution of the class Acidithiobacillia: deep-branching Proteobacteria living in extreme acidic conditions.</title>
        <authorList>
            <person name="Moya-Beltran A."/>
            <person name="Beard S."/>
            <person name="Rojas-Villalobos C."/>
            <person name="Issotta F."/>
            <person name="Gallardo Y."/>
            <person name="Ulloa R."/>
            <person name="Giaveno A."/>
            <person name="Degli Esposti M."/>
            <person name="Johnson D.B."/>
            <person name="Quatrini R."/>
        </authorList>
    </citation>
    <scope>NUCLEOTIDE SEQUENCE [LARGE SCALE GENOMIC DNA]</scope>
    <source>
        <strain evidence="1 2">GG1-14</strain>
    </source>
</reference>
<evidence type="ECO:0000313" key="1">
    <source>
        <dbReference type="EMBL" id="XRI74472.1"/>
    </source>
</evidence>
<organism evidence="1 2">
    <name type="scientific">Acidithiobacillus montserratensis</name>
    <dbReference type="NCBI Taxonomy" id="2729135"/>
    <lineage>
        <taxon>Bacteria</taxon>
        <taxon>Pseudomonadati</taxon>
        <taxon>Pseudomonadota</taxon>
        <taxon>Acidithiobacillia</taxon>
        <taxon>Acidithiobacillales</taxon>
        <taxon>Acidithiobacillaceae</taxon>
        <taxon>Acidithiobacillus</taxon>
    </lineage>
</organism>
<sequence>MTSTIIDLSAVAAYKVESREGDYRMDIQETIDSLRKVLEGVIAPGVESLRLRLDALDKDLLETRQDIGRLDARVDRLTERTEEGFSRLDARIDIMGASLNARVDHLGERMEEGFSRMDAKMDALTERMDSRLDTLTAAILSIRQPTYPDAVLTRLEKLEREIADLRKQG</sequence>
<accession>A0ACD5HHM2</accession>
<gene>
    <name evidence="1" type="ORF">HHS34_004570</name>
</gene>
<dbReference type="EMBL" id="CP127526">
    <property type="protein sequence ID" value="XRI74472.1"/>
    <property type="molecule type" value="Genomic_DNA"/>
</dbReference>
<dbReference type="Proteomes" id="UP001195965">
    <property type="component" value="Chromosome"/>
</dbReference>